<proteinExistence type="predicted"/>
<dbReference type="AlphaFoldDB" id="A0A1I6TFA1"/>
<dbReference type="InterPro" id="IPR036761">
    <property type="entry name" value="TTHA0802/YceI-like_sf"/>
</dbReference>
<accession>A0A1I6TFA1</accession>
<protein>
    <submittedName>
        <fullName evidence="3">YceI-like domain-containing protein</fullName>
    </submittedName>
</protein>
<evidence type="ECO:0000259" key="2">
    <source>
        <dbReference type="SMART" id="SM00867"/>
    </source>
</evidence>
<dbReference type="EMBL" id="FPAG01000005">
    <property type="protein sequence ID" value="SFS87861.1"/>
    <property type="molecule type" value="Genomic_DNA"/>
</dbReference>
<gene>
    <name evidence="3" type="ORF">SAMN04487906_2018</name>
</gene>
<dbReference type="SMART" id="SM00867">
    <property type="entry name" value="YceI"/>
    <property type="match status" value="1"/>
</dbReference>
<organism evidence="3 4">
    <name type="scientific">Zhouia amylolytica</name>
    <dbReference type="NCBI Taxonomy" id="376730"/>
    <lineage>
        <taxon>Bacteria</taxon>
        <taxon>Pseudomonadati</taxon>
        <taxon>Bacteroidota</taxon>
        <taxon>Flavobacteriia</taxon>
        <taxon>Flavobacteriales</taxon>
        <taxon>Flavobacteriaceae</taxon>
        <taxon>Zhouia</taxon>
    </lineage>
</organism>
<feature type="signal peptide" evidence="1">
    <location>
        <begin position="1"/>
        <end position="23"/>
    </location>
</feature>
<feature type="domain" description="Lipid/polyisoprenoid-binding YceI-like" evidence="2">
    <location>
        <begin position="26"/>
        <end position="182"/>
    </location>
</feature>
<evidence type="ECO:0000313" key="3">
    <source>
        <dbReference type="EMBL" id="SFS87861.1"/>
    </source>
</evidence>
<dbReference type="OrthoDB" id="116832at2"/>
<dbReference type="InterPro" id="IPR007372">
    <property type="entry name" value="Lipid/polyisoprenoid-bd_YceI"/>
</dbReference>
<evidence type="ECO:0000256" key="1">
    <source>
        <dbReference type="SAM" id="SignalP"/>
    </source>
</evidence>
<dbReference type="SUPFAM" id="SSF101874">
    <property type="entry name" value="YceI-like"/>
    <property type="match status" value="1"/>
</dbReference>
<feature type="chain" id="PRO_5010368147" evidence="1">
    <location>
        <begin position="24"/>
        <end position="183"/>
    </location>
</feature>
<sequence>MKSTKLTYRLLITVLFVSMTTIAQSTYKTTKGIITFNASTPLENINPTNSKVNGILKDDGAFGVVMLIKEFEFSNKLMQEHFNENYMESEKYPKAYFSGKIKNLNLEELDKSTKEYQVEGKITIHNVTRPLSAVIKLSREQGGIKASSAFTLLTKDFDIKIPKIVFTKIAEEVAVQINLILEE</sequence>
<evidence type="ECO:0000313" key="4">
    <source>
        <dbReference type="Proteomes" id="UP000183209"/>
    </source>
</evidence>
<dbReference type="PANTHER" id="PTHR34406:SF1">
    <property type="entry name" value="PROTEIN YCEI"/>
    <property type="match status" value="1"/>
</dbReference>
<reference evidence="3 4" key="1">
    <citation type="submission" date="2016-10" db="EMBL/GenBank/DDBJ databases">
        <authorList>
            <person name="de Groot N.N."/>
        </authorList>
    </citation>
    <scope>NUCLEOTIDE SEQUENCE [LARGE SCALE GENOMIC DNA]</scope>
    <source>
        <strain evidence="3 4">CGMCC 1.6114</strain>
    </source>
</reference>
<dbReference type="Pfam" id="PF04264">
    <property type="entry name" value="YceI"/>
    <property type="match status" value="1"/>
</dbReference>
<dbReference type="Gene3D" id="2.40.128.110">
    <property type="entry name" value="Lipid/polyisoprenoid-binding, YceI-like"/>
    <property type="match status" value="1"/>
</dbReference>
<keyword evidence="1" id="KW-0732">Signal</keyword>
<name>A0A1I6TFA1_9FLAO</name>
<dbReference type="Proteomes" id="UP000183209">
    <property type="component" value="Unassembled WGS sequence"/>
</dbReference>
<dbReference type="PANTHER" id="PTHR34406">
    <property type="entry name" value="PROTEIN YCEI"/>
    <property type="match status" value="1"/>
</dbReference>